<evidence type="ECO:0000256" key="3">
    <source>
        <dbReference type="ARBA" id="ARBA00022475"/>
    </source>
</evidence>
<dbReference type="GO" id="GO:0022857">
    <property type="term" value="F:transmembrane transporter activity"/>
    <property type="evidence" value="ECO:0007669"/>
    <property type="project" value="InterPro"/>
</dbReference>
<dbReference type="PROSITE" id="PS50850">
    <property type="entry name" value="MFS"/>
    <property type="match status" value="1"/>
</dbReference>
<proteinExistence type="predicted"/>
<dbReference type="EMBL" id="ARYK01000001">
    <property type="protein sequence ID" value="KCZ94267.1"/>
    <property type="molecule type" value="Genomic_DNA"/>
</dbReference>
<feature type="transmembrane region" description="Helical" evidence="8">
    <location>
        <begin position="327"/>
        <end position="347"/>
    </location>
</feature>
<dbReference type="RefSeq" id="WP_035613300.1">
    <property type="nucleotide sequence ID" value="NZ_ARYK01000001.1"/>
</dbReference>
<evidence type="ECO:0000256" key="7">
    <source>
        <dbReference type="SAM" id="MobiDB-lite"/>
    </source>
</evidence>
<feature type="domain" description="Major facilitator superfamily (MFS) profile" evidence="9">
    <location>
        <begin position="1"/>
        <end position="412"/>
    </location>
</feature>
<evidence type="ECO:0000259" key="9">
    <source>
        <dbReference type="PROSITE" id="PS50850"/>
    </source>
</evidence>
<dbReference type="Gene3D" id="1.20.1250.20">
    <property type="entry name" value="MFS general substrate transporter like domains"/>
    <property type="match status" value="1"/>
</dbReference>
<dbReference type="GO" id="GO:0005886">
    <property type="term" value="C:plasma membrane"/>
    <property type="evidence" value="ECO:0007669"/>
    <property type="project" value="UniProtKB-SubCell"/>
</dbReference>
<dbReference type="Proteomes" id="UP000025171">
    <property type="component" value="Unassembled WGS sequence"/>
</dbReference>
<dbReference type="InterPro" id="IPR010290">
    <property type="entry name" value="TM_effector"/>
</dbReference>
<feature type="region of interest" description="Disordered" evidence="7">
    <location>
        <begin position="534"/>
        <end position="564"/>
    </location>
</feature>
<dbReference type="InterPro" id="IPR020846">
    <property type="entry name" value="MFS_dom"/>
</dbReference>
<keyword evidence="3" id="KW-1003">Cell membrane</keyword>
<dbReference type="PANTHER" id="PTHR23513">
    <property type="entry name" value="INTEGRAL MEMBRANE EFFLUX PROTEIN-RELATED"/>
    <property type="match status" value="1"/>
</dbReference>
<comment type="subcellular location">
    <subcellularLocation>
        <location evidence="1">Cell membrane</location>
        <topology evidence="1">Multi-pass membrane protein</topology>
    </subcellularLocation>
</comment>
<protein>
    <recommendedName>
        <fullName evidence="9">Major facilitator superfamily (MFS) profile domain-containing protein</fullName>
    </recommendedName>
</protein>
<evidence type="ECO:0000256" key="4">
    <source>
        <dbReference type="ARBA" id="ARBA00022692"/>
    </source>
</evidence>
<dbReference type="Pfam" id="PF05977">
    <property type="entry name" value="MFS_3"/>
    <property type="match status" value="1"/>
</dbReference>
<feature type="transmembrane region" description="Helical" evidence="8">
    <location>
        <begin position="301"/>
        <end position="321"/>
    </location>
</feature>
<evidence type="ECO:0000256" key="6">
    <source>
        <dbReference type="ARBA" id="ARBA00023136"/>
    </source>
</evidence>
<dbReference type="InterPro" id="IPR036259">
    <property type="entry name" value="MFS_trans_sf"/>
</dbReference>
<evidence type="ECO:0000256" key="2">
    <source>
        <dbReference type="ARBA" id="ARBA00022448"/>
    </source>
</evidence>
<evidence type="ECO:0000313" key="10">
    <source>
        <dbReference type="EMBL" id="KCZ94267.1"/>
    </source>
</evidence>
<dbReference type="AlphaFoldDB" id="A0A059FUI0"/>
<dbReference type="CDD" id="cd06173">
    <property type="entry name" value="MFS_MefA_like"/>
    <property type="match status" value="1"/>
</dbReference>
<dbReference type="eggNOG" id="COG0477">
    <property type="taxonomic scope" value="Bacteria"/>
</dbReference>
<feature type="compositionally biased region" description="Low complexity" evidence="7">
    <location>
        <begin position="552"/>
        <end position="564"/>
    </location>
</feature>
<keyword evidence="5 8" id="KW-1133">Transmembrane helix</keyword>
<keyword evidence="6 8" id="KW-0472">Membrane</keyword>
<feature type="transmembrane region" description="Helical" evidence="8">
    <location>
        <begin position="238"/>
        <end position="259"/>
    </location>
</feature>
<feature type="transmembrane region" description="Helical" evidence="8">
    <location>
        <begin position="92"/>
        <end position="114"/>
    </location>
</feature>
<evidence type="ECO:0000256" key="5">
    <source>
        <dbReference type="ARBA" id="ARBA00022989"/>
    </source>
</evidence>
<keyword evidence="11" id="KW-1185">Reference proteome</keyword>
<sequence>MTDETKTSVASPFQHAGISVPLRDKPFRRIWSASLLSNLGQQMQAVAAAWTMLELTKRADLVAFVQTASMLPVMLLALAAGALADMYDRRKVAIAALTLSLTGSAMLALVVLAGAISPPLILIGVFVTGTGIALYSPAWQASVAELVGPRALPSAIALYSMSSNAARSVGPAIGGFVIASAGVAAAFSINAALYLPILLALYVWKRKATPPRLPPERLDKAMLSGLRYVRHSPQSRRVIFRAFFTSVGGAAFYAMLPLVADHLLGGGPRTYGFLLGGFGLGAVTFATATSFVQSRFSPEKIVVACTITLAITLLVAAYSSSVIVTTLAMFAAGGGWMVSISTYNVSVQLASPRWVSGRTLAGFQASVAGGLAGGAALWGMIANAGGVAVALVVAGGYVLATSCIGSVAGLRKLSTVENGPPPARDPIVQLALTGRSGPLVIEIEYRVRNEDARAFYHAMRDVRQSRERNGAYATALMRDISDPEVWLEKFTYATWNDYLRARDRPTTDDRAHRDRVVAYHVGDEPPKARRYLERPTGSVRWREDTIDPGEALSVPTSTTPLPPQ</sequence>
<gene>
    <name evidence="10" type="ORF">HJO_02795</name>
</gene>
<keyword evidence="2" id="KW-0813">Transport</keyword>
<dbReference type="OrthoDB" id="9809918at2"/>
<accession>A0A059FUI0</accession>
<feature type="transmembrane region" description="Helical" evidence="8">
    <location>
        <begin position="271"/>
        <end position="292"/>
    </location>
</feature>
<dbReference type="PANTHER" id="PTHR23513:SF11">
    <property type="entry name" value="STAPHYLOFERRIN A TRANSPORTER"/>
    <property type="match status" value="1"/>
</dbReference>
<name>A0A059FUI0_9PROT</name>
<dbReference type="PATRIC" id="fig|1280950.3.peg.569"/>
<comment type="caution">
    <text evidence="10">The sequence shown here is derived from an EMBL/GenBank/DDBJ whole genome shotgun (WGS) entry which is preliminary data.</text>
</comment>
<evidence type="ECO:0000256" key="1">
    <source>
        <dbReference type="ARBA" id="ARBA00004651"/>
    </source>
</evidence>
<feature type="transmembrane region" description="Helical" evidence="8">
    <location>
        <begin position="359"/>
        <end position="381"/>
    </location>
</feature>
<keyword evidence="4 8" id="KW-0812">Transmembrane</keyword>
<reference evidence="10 11" key="1">
    <citation type="journal article" date="2014" name="Antonie Van Leeuwenhoek">
        <title>Hyphomonas beringensis sp. nov. and Hyphomonas chukchiensis sp. nov., isolated from surface seawater of the Bering Sea and Chukchi Sea.</title>
        <authorList>
            <person name="Li C."/>
            <person name="Lai Q."/>
            <person name="Li G."/>
            <person name="Dong C."/>
            <person name="Wang J."/>
            <person name="Liao Y."/>
            <person name="Shao Z."/>
        </authorList>
    </citation>
    <scope>NUCLEOTIDE SEQUENCE [LARGE SCALE GENOMIC DNA]</scope>
    <source>
        <strain evidence="10 11">MHS-2</strain>
    </source>
</reference>
<evidence type="ECO:0000313" key="11">
    <source>
        <dbReference type="Proteomes" id="UP000025171"/>
    </source>
</evidence>
<dbReference type="SUPFAM" id="SSF103473">
    <property type="entry name" value="MFS general substrate transporter"/>
    <property type="match status" value="1"/>
</dbReference>
<feature type="transmembrane region" description="Helical" evidence="8">
    <location>
        <begin position="387"/>
        <end position="410"/>
    </location>
</feature>
<evidence type="ECO:0000256" key="8">
    <source>
        <dbReference type="SAM" id="Phobius"/>
    </source>
</evidence>
<feature type="transmembrane region" description="Helical" evidence="8">
    <location>
        <begin position="120"/>
        <end position="139"/>
    </location>
</feature>
<feature type="transmembrane region" description="Helical" evidence="8">
    <location>
        <begin position="176"/>
        <end position="204"/>
    </location>
</feature>
<organism evidence="10 11">
    <name type="scientific">Hyphomonas johnsonii MHS-2</name>
    <dbReference type="NCBI Taxonomy" id="1280950"/>
    <lineage>
        <taxon>Bacteria</taxon>
        <taxon>Pseudomonadati</taxon>
        <taxon>Pseudomonadota</taxon>
        <taxon>Alphaproteobacteria</taxon>
        <taxon>Hyphomonadales</taxon>
        <taxon>Hyphomonadaceae</taxon>
        <taxon>Hyphomonas</taxon>
    </lineage>
</organism>
<feature type="transmembrane region" description="Helical" evidence="8">
    <location>
        <begin position="61"/>
        <end position="80"/>
    </location>
</feature>